<dbReference type="AlphaFoldDB" id="A0A1F8F5F7"/>
<proteinExistence type="predicted"/>
<protein>
    <recommendedName>
        <fullName evidence="3">Glycoside hydrolase family 42 N-terminal domain-containing protein</fullName>
    </recommendedName>
</protein>
<dbReference type="Gene3D" id="3.20.20.80">
    <property type="entry name" value="Glycosidases"/>
    <property type="match status" value="1"/>
</dbReference>
<dbReference type="EMBL" id="MGJO01000064">
    <property type="protein sequence ID" value="OGN07820.1"/>
    <property type="molecule type" value="Genomic_DNA"/>
</dbReference>
<organism evidence="1 2">
    <name type="scientific">Candidatus Yanofskybacteria bacterium RIFCSPHIGHO2_02_FULL_39_10</name>
    <dbReference type="NCBI Taxonomy" id="1802674"/>
    <lineage>
        <taxon>Bacteria</taxon>
        <taxon>Candidatus Yanofskyibacteriota</taxon>
    </lineage>
</organism>
<name>A0A1F8F5F7_9BACT</name>
<accession>A0A1F8F5F7</accession>
<reference evidence="1 2" key="1">
    <citation type="journal article" date="2016" name="Nat. Commun.">
        <title>Thousands of microbial genomes shed light on interconnected biogeochemical processes in an aquifer system.</title>
        <authorList>
            <person name="Anantharaman K."/>
            <person name="Brown C.T."/>
            <person name="Hug L.A."/>
            <person name="Sharon I."/>
            <person name="Castelle C.J."/>
            <person name="Probst A.J."/>
            <person name="Thomas B.C."/>
            <person name="Singh A."/>
            <person name="Wilkins M.J."/>
            <person name="Karaoz U."/>
            <person name="Brodie E.L."/>
            <person name="Williams K.H."/>
            <person name="Hubbard S.S."/>
            <person name="Banfield J.F."/>
        </authorList>
    </citation>
    <scope>NUCLEOTIDE SEQUENCE [LARGE SCALE GENOMIC DNA]</scope>
</reference>
<sequence>MLALGLLVSVFIMSGCENFSMPNAPTLSSGSSANGDGQASNPITDLKEVANELIGPSDSIRPSIISGTELMTLHGWLANMYPWDYLPNQSAVHPVSNLWTPNRRPSFMQISEQCKQIREYGGAAAVLEYSPSNFDQNYWMSNNFAGECGPFFLLYEHIYGTRFISPDGGPKNMDIPSNRQVFKDDIKFMFDNVIVPQQSRYVTVNGKAVIYMWSSNQMTGDFGSLLEEVKNEYPVFFLGSSEIWSTPSNQNDKDRVKALDGFMEYTIGGSWTYLKAVQSSRRTSHSWRAYLQRLELETGKRYIFIPTFQAAYDDTNIQPPRNNLPMYAKSREEVLYHAELIRGGMGSAYDNIGPFVVYSELPEGAAVIESQCLPETIDKPGRYVGCGTARLQILKDYFGW</sequence>
<comment type="caution">
    <text evidence="1">The sequence shown here is derived from an EMBL/GenBank/DDBJ whole genome shotgun (WGS) entry which is preliminary data.</text>
</comment>
<evidence type="ECO:0008006" key="3">
    <source>
        <dbReference type="Google" id="ProtNLM"/>
    </source>
</evidence>
<gene>
    <name evidence="1" type="ORF">A3C61_00565</name>
</gene>
<dbReference type="Proteomes" id="UP000178908">
    <property type="component" value="Unassembled WGS sequence"/>
</dbReference>
<evidence type="ECO:0000313" key="2">
    <source>
        <dbReference type="Proteomes" id="UP000178908"/>
    </source>
</evidence>
<evidence type="ECO:0000313" key="1">
    <source>
        <dbReference type="EMBL" id="OGN07820.1"/>
    </source>
</evidence>